<name>A0AA95HIM7_9GAMM</name>
<dbReference type="EMBL" id="CP124756">
    <property type="protein sequence ID" value="WGZ96388.1"/>
    <property type="molecule type" value="Genomic_DNA"/>
</dbReference>
<evidence type="ECO:0000313" key="2">
    <source>
        <dbReference type="EMBL" id="WGZ96388.1"/>
    </source>
</evidence>
<feature type="signal peptide" evidence="1">
    <location>
        <begin position="1"/>
        <end position="30"/>
    </location>
</feature>
<reference evidence="2" key="1">
    <citation type="journal article" date="2023" name="Int. J. Mol. Sci.">
        <title>Metagenomics Revealed a New Genus 'Candidatus Thiocaldithrix dubininis' gen. nov., sp. nov. and a New Species 'Candidatus Thiothrix putei' sp. nov. in the Family Thiotrichaceae, Some Members of Which Have Traits of Both Na+- and H+-Motive Energetics.</title>
        <authorList>
            <person name="Ravin N.V."/>
            <person name="Muntyan M.S."/>
            <person name="Smolyakov D.D."/>
            <person name="Rudenko T.S."/>
            <person name="Beletsky A.V."/>
            <person name="Mardanov A.V."/>
            <person name="Grabovich M.Y."/>
        </authorList>
    </citation>
    <scope>NUCLEOTIDE SEQUENCE</scope>
    <source>
        <strain evidence="2">GKL-02</strain>
    </source>
</reference>
<dbReference type="InterPro" id="IPR021236">
    <property type="entry name" value="Uncharacterised_YfdX"/>
</dbReference>
<dbReference type="Proteomes" id="UP001301326">
    <property type="component" value="Chromosome"/>
</dbReference>
<reference evidence="2" key="2">
    <citation type="submission" date="2023-04" db="EMBL/GenBank/DDBJ databases">
        <authorList>
            <person name="Beletskiy A.V."/>
            <person name="Mardanov A.V."/>
            <person name="Ravin N.V."/>
        </authorList>
    </citation>
    <scope>NUCLEOTIDE SEQUENCE</scope>
    <source>
        <strain evidence="2">GKL-02</strain>
    </source>
</reference>
<dbReference type="Pfam" id="PF10938">
    <property type="entry name" value="YfdX"/>
    <property type="match status" value="1"/>
</dbReference>
<proteinExistence type="predicted"/>
<feature type="chain" id="PRO_5041664946" evidence="1">
    <location>
        <begin position="31"/>
        <end position="235"/>
    </location>
</feature>
<dbReference type="AlphaFoldDB" id="A0AA95HIM7"/>
<keyword evidence="1" id="KW-0732">Signal</keyword>
<organism evidence="2">
    <name type="scientific">Candidatus Thiothrix putei</name>
    <dbReference type="NCBI Taxonomy" id="3080811"/>
    <lineage>
        <taxon>Bacteria</taxon>
        <taxon>Pseudomonadati</taxon>
        <taxon>Pseudomonadota</taxon>
        <taxon>Gammaproteobacteria</taxon>
        <taxon>Thiotrichales</taxon>
        <taxon>Thiotrichaceae</taxon>
        <taxon>Thiothrix</taxon>
    </lineage>
</organism>
<sequence length="235" mass="24823">MKPITANKPVTIFVSLLLLTSTVSSSLAFAQPPDSLVETVTSAGWDSPGMAQIAIHTGREITRHLETAHAALAQGESGKALGNVQAANRLNDSVLQMMPYMKVKEDLFNAKGKLDSEQVDVFYDQLLPIYAELDAMEIDAPQMAQQARTKLKAAEAASRKGDTKAANSTVQEVIDMIATTEIDLPVVYLHGQLATAQQALGSSSRDTAAAKAALDNALKSITAVSSGVAVVGETK</sequence>
<protein>
    <submittedName>
        <fullName evidence="2">YfdX family protein</fullName>
    </submittedName>
</protein>
<accession>A0AA95HIM7</accession>
<dbReference type="KEGG" id="tput:QJT81_10640"/>
<evidence type="ECO:0000256" key="1">
    <source>
        <dbReference type="SAM" id="SignalP"/>
    </source>
</evidence>
<gene>
    <name evidence="2" type="ORF">QJT81_10640</name>
</gene>